<dbReference type="EMBL" id="JAWRVG010000015">
    <property type="protein sequence ID" value="KAK4075095.1"/>
    <property type="molecule type" value="Genomic_DNA"/>
</dbReference>
<evidence type="ECO:0000256" key="2">
    <source>
        <dbReference type="SAM" id="SignalP"/>
    </source>
</evidence>
<proteinExistence type="predicted"/>
<feature type="chain" id="PRO_5042248182" description="Secreted protein" evidence="2">
    <location>
        <begin position="24"/>
        <end position="104"/>
    </location>
</feature>
<evidence type="ECO:0000313" key="4">
    <source>
        <dbReference type="Proteomes" id="UP001273209"/>
    </source>
</evidence>
<dbReference type="RefSeq" id="XP_062756339.1">
    <property type="nucleotide sequence ID" value="XM_062899198.1"/>
</dbReference>
<feature type="region of interest" description="Disordered" evidence="1">
    <location>
        <begin position="65"/>
        <end position="104"/>
    </location>
</feature>
<dbReference type="Proteomes" id="UP001273209">
    <property type="component" value="Unassembled WGS sequence"/>
</dbReference>
<evidence type="ECO:0008006" key="5">
    <source>
        <dbReference type="Google" id="ProtNLM"/>
    </source>
</evidence>
<dbReference type="GeneID" id="87919102"/>
<name>A0AAE1IGH4_9HYPO</name>
<reference evidence="3" key="1">
    <citation type="submission" date="2023-11" db="EMBL/GenBank/DDBJ databases">
        <title>The genome sequences of three competitors of mushroom-forming fungi.</title>
        <authorList>
            <person name="Beijen E."/>
            <person name="Ohm R.A."/>
        </authorList>
    </citation>
    <scope>NUCLEOTIDE SEQUENCE</scope>
    <source>
        <strain evidence="3">CBS 100526</strain>
    </source>
</reference>
<feature type="signal peptide" evidence="2">
    <location>
        <begin position="1"/>
        <end position="23"/>
    </location>
</feature>
<comment type="caution">
    <text evidence="3">The sequence shown here is derived from an EMBL/GenBank/DDBJ whole genome shotgun (WGS) entry which is preliminary data.</text>
</comment>
<dbReference type="AlphaFoldDB" id="A0AAE1IGH4"/>
<keyword evidence="4" id="KW-1185">Reference proteome</keyword>
<gene>
    <name evidence="3" type="ORF">Triagg1_4759</name>
</gene>
<organism evidence="3 4">
    <name type="scientific">Trichoderma aggressivum f. europaeum</name>
    <dbReference type="NCBI Taxonomy" id="173218"/>
    <lineage>
        <taxon>Eukaryota</taxon>
        <taxon>Fungi</taxon>
        <taxon>Dikarya</taxon>
        <taxon>Ascomycota</taxon>
        <taxon>Pezizomycotina</taxon>
        <taxon>Sordariomycetes</taxon>
        <taxon>Hypocreomycetidae</taxon>
        <taxon>Hypocreales</taxon>
        <taxon>Hypocreaceae</taxon>
        <taxon>Trichoderma</taxon>
    </lineage>
</organism>
<accession>A0AAE1IGH4</accession>
<sequence>MPPLVASIVVIIIIIIIINQTQHSQFNYTTAACQRPSISRPNRAWPRMQPITGLHLPFAASPSTSLPIKGPEPKSRWPGGLTPPSGTRRGFTLLPPNKQRTGFF</sequence>
<evidence type="ECO:0000313" key="3">
    <source>
        <dbReference type="EMBL" id="KAK4075095.1"/>
    </source>
</evidence>
<protein>
    <recommendedName>
        <fullName evidence="5">Secreted protein</fullName>
    </recommendedName>
</protein>
<keyword evidence="2" id="KW-0732">Signal</keyword>
<evidence type="ECO:0000256" key="1">
    <source>
        <dbReference type="SAM" id="MobiDB-lite"/>
    </source>
</evidence>